<comment type="caution">
    <text evidence="1">The sequence shown here is derived from an EMBL/GenBank/DDBJ whole genome shotgun (WGS) entry which is preliminary data.</text>
</comment>
<name>A0AC60PTE4_IXOPE</name>
<dbReference type="Proteomes" id="UP000805193">
    <property type="component" value="Unassembled WGS sequence"/>
</dbReference>
<sequence length="158" mass="17626">MEPTKKWIEPIERNRQSLGLAPDTVFKPVGGGGQRIQHLLDIPVESPRICCPEAWPTRRYRNRRQWGTPPWRQTDSNDGAGKAPIGRRCDVLRHALTAAELEGFPCDGTLREGTEGRLPGAVHMPHETAGHAATTPWLRPTAPPSLYRRTEAPKTKGR</sequence>
<reference evidence="1 2" key="1">
    <citation type="journal article" date="2020" name="Cell">
        <title>Large-Scale Comparative Analyses of Tick Genomes Elucidate Their Genetic Diversity and Vector Capacities.</title>
        <authorList>
            <consortium name="Tick Genome and Microbiome Consortium (TIGMIC)"/>
            <person name="Jia N."/>
            <person name="Wang J."/>
            <person name="Shi W."/>
            <person name="Du L."/>
            <person name="Sun Y."/>
            <person name="Zhan W."/>
            <person name="Jiang J.F."/>
            <person name="Wang Q."/>
            <person name="Zhang B."/>
            <person name="Ji P."/>
            <person name="Bell-Sakyi L."/>
            <person name="Cui X.M."/>
            <person name="Yuan T.T."/>
            <person name="Jiang B.G."/>
            <person name="Yang W.F."/>
            <person name="Lam T.T."/>
            <person name="Chang Q.C."/>
            <person name="Ding S.J."/>
            <person name="Wang X.J."/>
            <person name="Zhu J.G."/>
            <person name="Ruan X.D."/>
            <person name="Zhao L."/>
            <person name="Wei J.T."/>
            <person name="Ye R.Z."/>
            <person name="Que T.C."/>
            <person name="Du C.H."/>
            <person name="Zhou Y.H."/>
            <person name="Cheng J.X."/>
            <person name="Dai P.F."/>
            <person name="Guo W.B."/>
            <person name="Han X.H."/>
            <person name="Huang E.J."/>
            <person name="Li L.F."/>
            <person name="Wei W."/>
            <person name="Gao Y.C."/>
            <person name="Liu J.Z."/>
            <person name="Shao H.Z."/>
            <person name="Wang X."/>
            <person name="Wang C.C."/>
            <person name="Yang T.C."/>
            <person name="Huo Q.B."/>
            <person name="Li W."/>
            <person name="Chen H.Y."/>
            <person name="Chen S.E."/>
            <person name="Zhou L.G."/>
            <person name="Ni X.B."/>
            <person name="Tian J.H."/>
            <person name="Sheng Y."/>
            <person name="Liu T."/>
            <person name="Pan Y.S."/>
            <person name="Xia L.Y."/>
            <person name="Li J."/>
            <person name="Zhao F."/>
            <person name="Cao W.C."/>
        </authorList>
    </citation>
    <scope>NUCLEOTIDE SEQUENCE [LARGE SCALE GENOMIC DNA]</scope>
    <source>
        <strain evidence="1">Iper-2018</strain>
    </source>
</reference>
<accession>A0AC60PTE4</accession>
<dbReference type="EMBL" id="JABSTQ010010053">
    <property type="protein sequence ID" value="KAG0423817.1"/>
    <property type="molecule type" value="Genomic_DNA"/>
</dbReference>
<protein>
    <submittedName>
        <fullName evidence="1">Uncharacterized protein</fullName>
    </submittedName>
</protein>
<evidence type="ECO:0000313" key="1">
    <source>
        <dbReference type="EMBL" id="KAG0423817.1"/>
    </source>
</evidence>
<evidence type="ECO:0000313" key="2">
    <source>
        <dbReference type="Proteomes" id="UP000805193"/>
    </source>
</evidence>
<keyword evidence="2" id="KW-1185">Reference proteome</keyword>
<gene>
    <name evidence="1" type="ORF">HPB47_000427</name>
</gene>
<organism evidence="1 2">
    <name type="scientific">Ixodes persulcatus</name>
    <name type="common">Taiga tick</name>
    <dbReference type="NCBI Taxonomy" id="34615"/>
    <lineage>
        <taxon>Eukaryota</taxon>
        <taxon>Metazoa</taxon>
        <taxon>Ecdysozoa</taxon>
        <taxon>Arthropoda</taxon>
        <taxon>Chelicerata</taxon>
        <taxon>Arachnida</taxon>
        <taxon>Acari</taxon>
        <taxon>Parasitiformes</taxon>
        <taxon>Ixodida</taxon>
        <taxon>Ixodoidea</taxon>
        <taxon>Ixodidae</taxon>
        <taxon>Ixodinae</taxon>
        <taxon>Ixodes</taxon>
    </lineage>
</organism>
<proteinExistence type="predicted"/>